<dbReference type="GO" id="GO:0004048">
    <property type="term" value="F:anthranilate phosphoribosyltransferase activity"/>
    <property type="evidence" value="ECO:0007669"/>
    <property type="project" value="UniProtKB-UniRule"/>
</dbReference>
<dbReference type="SUPFAM" id="SSF47648">
    <property type="entry name" value="Nucleoside phosphorylase/phosphoribosyltransferase N-terminal domain"/>
    <property type="match status" value="1"/>
</dbReference>
<dbReference type="HOGENOM" id="CLU_034315_2_1_2"/>
<sequence>MLDLLVEKKKLDFDSAYNLFTEMFNESEIRISAYLSALQTKGYSGEELAGFAKAMRDKAIRVDFGEVCDTCGTGGDGSNTINVSTTSAIILSCYKRVAKHGNTSITSKSGSADLLKALGINYWLSPEEAKECIEKTNFTFLFAPLYHPALKRVMPVRKELGIRTVFNVLGPLANPANPEHQLIGVSSEHLVDVVAEALMFLGVEAVVVHGNGIDEANPRKESVIAVVSEDIEKFRIKPEDFGLTPVKIIPCSGAEESADRIFRVLSGKGFREDRNFIVINSALALFSTGIDDFHECRELAESVLGETAIKKLEGIRCFSTKSSM</sequence>
<keyword evidence="6" id="KW-0479">Metal-binding</keyword>
<comment type="subunit">
    <text evidence="6">Homodimer.</text>
</comment>
<evidence type="ECO:0000256" key="5">
    <source>
        <dbReference type="ARBA" id="ARBA00023141"/>
    </source>
</evidence>
<keyword evidence="5 6" id="KW-0057">Aromatic amino acid biosynthesis</keyword>
<dbReference type="NCBIfam" id="TIGR01245">
    <property type="entry name" value="trpD"/>
    <property type="match status" value="1"/>
</dbReference>
<dbReference type="UniPathway" id="UPA00035">
    <property type="reaction ID" value="UER00041"/>
</dbReference>
<evidence type="ECO:0000256" key="4">
    <source>
        <dbReference type="ARBA" id="ARBA00022822"/>
    </source>
</evidence>
<dbReference type="AlphaFoldDB" id="N0BAM2"/>
<evidence type="ECO:0000256" key="3">
    <source>
        <dbReference type="ARBA" id="ARBA00022679"/>
    </source>
</evidence>
<reference evidence="9 10" key="1">
    <citation type="journal article" date="2013" name="Genome Announc.">
        <title>Complete Genome Sequence of the Thermophilic and Facultatively Chemolithoautotrophic Sulfate Reducer Archaeoglobus sulfaticallidus Strain PM70-1T.</title>
        <authorList>
            <person name="Stokke R."/>
            <person name="Hocking W.P."/>
            <person name="Steinsbu B.O."/>
            <person name="Steen I.H."/>
        </authorList>
    </citation>
    <scope>NUCLEOTIDE SEQUENCE [LARGE SCALE GENOMIC DNA]</scope>
    <source>
        <strain evidence="9">PM70-1</strain>
    </source>
</reference>
<evidence type="ECO:0000313" key="10">
    <source>
        <dbReference type="Proteomes" id="UP000013307"/>
    </source>
</evidence>
<feature type="binding site" evidence="6">
    <location>
        <position position="215"/>
    </location>
    <ligand>
        <name>Mg(2+)</name>
        <dbReference type="ChEBI" id="CHEBI:18420"/>
        <label>2</label>
    </ligand>
</feature>
<feature type="binding site" evidence="6">
    <location>
        <position position="80"/>
    </location>
    <ligand>
        <name>5-phospho-alpha-D-ribose 1-diphosphate</name>
        <dbReference type="ChEBI" id="CHEBI:58017"/>
    </ligand>
</feature>
<evidence type="ECO:0000259" key="8">
    <source>
        <dbReference type="Pfam" id="PF02885"/>
    </source>
</evidence>
<comment type="cofactor">
    <cofactor evidence="6">
        <name>Mg(2+)</name>
        <dbReference type="ChEBI" id="CHEBI:18420"/>
    </cofactor>
    <text evidence="6">Binds 2 magnesium ions per monomer.</text>
</comment>
<feature type="binding site" evidence="6">
    <location>
        <position position="72"/>
    </location>
    <ligand>
        <name>5-phospho-alpha-D-ribose 1-diphosphate</name>
        <dbReference type="ChEBI" id="CHEBI:58017"/>
    </ligand>
</feature>
<dbReference type="GO" id="GO:0005829">
    <property type="term" value="C:cytosol"/>
    <property type="evidence" value="ECO:0007669"/>
    <property type="project" value="TreeGrafter"/>
</dbReference>
<keyword evidence="3 6" id="KW-0808">Transferase</keyword>
<dbReference type="FunFam" id="3.40.1030.10:FF:000010">
    <property type="entry name" value="Anthranilate phosphoribosyltransferase"/>
    <property type="match status" value="1"/>
</dbReference>
<dbReference type="GO" id="GO:0000162">
    <property type="term" value="P:L-tryptophan biosynthetic process"/>
    <property type="evidence" value="ECO:0007669"/>
    <property type="project" value="UniProtKB-UniRule"/>
</dbReference>
<evidence type="ECO:0000256" key="2">
    <source>
        <dbReference type="ARBA" id="ARBA00022676"/>
    </source>
</evidence>
<proteinExistence type="inferred from homology"/>
<dbReference type="Pfam" id="PF00591">
    <property type="entry name" value="Glycos_transf_3"/>
    <property type="match status" value="1"/>
</dbReference>
<dbReference type="RefSeq" id="WP_015590263.1">
    <property type="nucleotide sequence ID" value="NC_021169.1"/>
</dbReference>
<evidence type="ECO:0000256" key="6">
    <source>
        <dbReference type="HAMAP-Rule" id="MF_00211"/>
    </source>
</evidence>
<comment type="similarity">
    <text evidence="6">Belongs to the anthranilate phosphoribosyltransferase family.</text>
</comment>
<feature type="domain" description="Glycosyl transferase family 3 N-terminal" evidence="8">
    <location>
        <begin position="4"/>
        <end position="59"/>
    </location>
</feature>
<dbReference type="InterPro" id="IPR017459">
    <property type="entry name" value="Glycosyl_Trfase_fam3_N_dom"/>
</dbReference>
<dbReference type="Gene3D" id="3.40.1030.10">
    <property type="entry name" value="Nucleoside phosphorylase/phosphoribosyltransferase catalytic domain"/>
    <property type="match status" value="1"/>
</dbReference>
<accession>N0BAM2</accession>
<comment type="caution">
    <text evidence="6">Lacks conserved residue(s) required for the propagation of feature annotation.</text>
</comment>
<dbReference type="KEGG" id="ast:Asulf_00646"/>
<protein>
    <recommendedName>
        <fullName evidence="6">Anthranilate phosphoribosyltransferase</fullName>
        <ecNumber evidence="6">2.4.2.18</ecNumber>
    </recommendedName>
</protein>
<feature type="binding site" evidence="6">
    <location>
        <begin position="99"/>
        <end position="107"/>
    </location>
    <ligand>
        <name>5-phospho-alpha-D-ribose 1-diphosphate</name>
        <dbReference type="ChEBI" id="CHEBI:58017"/>
    </ligand>
</feature>
<feature type="domain" description="Glycosyl transferase family 3" evidence="7">
    <location>
        <begin position="66"/>
        <end position="304"/>
    </location>
</feature>
<dbReference type="STRING" id="387631.Asulf_00646"/>
<evidence type="ECO:0000259" key="7">
    <source>
        <dbReference type="Pfam" id="PF00591"/>
    </source>
</evidence>
<dbReference type="OrthoDB" id="8214at2157"/>
<dbReference type="PANTHER" id="PTHR43285">
    <property type="entry name" value="ANTHRANILATE PHOSPHORIBOSYLTRANSFERASE"/>
    <property type="match status" value="1"/>
</dbReference>
<keyword evidence="1 6" id="KW-0028">Amino-acid biosynthesis</keyword>
<keyword evidence="4 6" id="KW-0822">Tryptophan biosynthesis</keyword>
<dbReference type="Pfam" id="PF02885">
    <property type="entry name" value="Glycos_trans_3N"/>
    <property type="match status" value="1"/>
</dbReference>
<evidence type="ECO:0000256" key="1">
    <source>
        <dbReference type="ARBA" id="ARBA00022605"/>
    </source>
</evidence>
<feature type="binding site" evidence="6">
    <location>
        <position position="215"/>
    </location>
    <ligand>
        <name>Mg(2+)</name>
        <dbReference type="ChEBI" id="CHEBI:18420"/>
        <label>1</label>
    </ligand>
</feature>
<dbReference type="Proteomes" id="UP000013307">
    <property type="component" value="Chromosome"/>
</dbReference>
<feature type="binding site" evidence="6">
    <location>
        <position position="157"/>
    </location>
    <ligand>
        <name>anthranilate</name>
        <dbReference type="ChEBI" id="CHEBI:16567"/>
        <label>2</label>
    </ligand>
</feature>
<keyword evidence="10" id="KW-1185">Reference proteome</keyword>
<dbReference type="HAMAP" id="MF_00211">
    <property type="entry name" value="TrpD"/>
    <property type="match status" value="1"/>
</dbReference>
<dbReference type="InterPro" id="IPR005940">
    <property type="entry name" value="Anthranilate_Pribosyl_Tfrase"/>
</dbReference>
<keyword evidence="2 6" id="KW-0328">Glycosyltransferase</keyword>
<comment type="function">
    <text evidence="6">Catalyzes the transfer of the phosphoribosyl group of 5-phosphorylribose-1-pyrophosphate (PRPP) to anthranilate to yield N-(5'-phosphoribosyl)-anthranilate (PRA).</text>
</comment>
<organism evidence="9 10">
    <name type="scientific">Archaeoglobus sulfaticallidus PM70-1</name>
    <dbReference type="NCBI Taxonomy" id="387631"/>
    <lineage>
        <taxon>Archaea</taxon>
        <taxon>Methanobacteriati</taxon>
        <taxon>Methanobacteriota</taxon>
        <taxon>Archaeoglobi</taxon>
        <taxon>Archaeoglobales</taxon>
        <taxon>Archaeoglobaceae</taxon>
        <taxon>Archaeoglobus</taxon>
    </lineage>
</organism>
<comment type="catalytic activity">
    <reaction evidence="6">
        <text>N-(5-phospho-beta-D-ribosyl)anthranilate + diphosphate = 5-phospho-alpha-D-ribose 1-diphosphate + anthranilate</text>
        <dbReference type="Rhea" id="RHEA:11768"/>
        <dbReference type="ChEBI" id="CHEBI:16567"/>
        <dbReference type="ChEBI" id="CHEBI:18277"/>
        <dbReference type="ChEBI" id="CHEBI:33019"/>
        <dbReference type="ChEBI" id="CHEBI:58017"/>
        <dbReference type="EC" id="2.4.2.18"/>
    </reaction>
</comment>
<dbReference type="EC" id="2.4.2.18" evidence="6"/>
<feature type="binding site" evidence="6">
    <location>
        <position position="72"/>
    </location>
    <ligand>
        <name>anthranilate</name>
        <dbReference type="ChEBI" id="CHEBI:16567"/>
        <label>1</label>
    </ligand>
</feature>
<dbReference type="InterPro" id="IPR000312">
    <property type="entry name" value="Glycosyl_Trfase_fam3"/>
</dbReference>
<dbReference type="PANTHER" id="PTHR43285:SF2">
    <property type="entry name" value="ANTHRANILATE PHOSPHORIBOSYLTRANSFERASE"/>
    <property type="match status" value="1"/>
</dbReference>
<keyword evidence="6" id="KW-0460">Magnesium</keyword>
<evidence type="ECO:0000313" key="9">
    <source>
        <dbReference type="EMBL" id="AGK60664.1"/>
    </source>
</evidence>
<dbReference type="eggNOG" id="arCOG02012">
    <property type="taxonomic scope" value="Archaea"/>
</dbReference>
<dbReference type="GO" id="GO:0000287">
    <property type="term" value="F:magnesium ion binding"/>
    <property type="evidence" value="ECO:0007669"/>
    <property type="project" value="UniProtKB-UniRule"/>
</dbReference>
<gene>
    <name evidence="6" type="primary">trpD</name>
    <name evidence="9" type="ORF">Asulf_00646</name>
</gene>
<feature type="binding site" evidence="6">
    <location>
        <position position="84"/>
    </location>
    <ligand>
        <name>Mg(2+)</name>
        <dbReference type="ChEBI" id="CHEBI:18420"/>
        <label>1</label>
    </ligand>
</feature>
<dbReference type="GeneID" id="15392289"/>
<name>N0BAM2_9EURY</name>
<dbReference type="InterPro" id="IPR035902">
    <property type="entry name" value="Nuc_phospho_transferase"/>
</dbReference>
<feature type="binding site" evidence="6">
    <location>
        <begin position="75"/>
        <end position="76"/>
    </location>
    <ligand>
        <name>5-phospho-alpha-D-ribose 1-diphosphate</name>
        <dbReference type="ChEBI" id="CHEBI:58017"/>
    </ligand>
</feature>
<dbReference type="Gene3D" id="1.20.970.10">
    <property type="entry name" value="Transferase, Pyrimidine Nucleoside Phosphorylase, Chain C"/>
    <property type="match status" value="1"/>
</dbReference>
<feature type="binding site" evidence="6">
    <location>
        <position position="102"/>
    </location>
    <ligand>
        <name>anthranilate</name>
        <dbReference type="ChEBI" id="CHEBI:16567"/>
        <label>1</label>
    </ligand>
</feature>
<dbReference type="EMBL" id="CP005290">
    <property type="protein sequence ID" value="AGK60664.1"/>
    <property type="molecule type" value="Genomic_DNA"/>
</dbReference>
<comment type="pathway">
    <text evidence="6">Amino-acid biosynthesis; L-tryptophan biosynthesis; L-tryptophan from chorismate: step 2/5.</text>
</comment>
<feature type="binding site" evidence="6">
    <location>
        <position position="214"/>
    </location>
    <ligand>
        <name>Mg(2+)</name>
        <dbReference type="ChEBI" id="CHEBI:18420"/>
        <label>2</label>
    </ligand>
</feature>
<dbReference type="SUPFAM" id="SSF52418">
    <property type="entry name" value="Nucleoside phosphorylase/phosphoribosyltransferase catalytic domain"/>
    <property type="match status" value="1"/>
</dbReference>
<feature type="binding site" evidence="6">
    <location>
        <position position="111"/>
    </location>
    <ligand>
        <name>5-phospho-alpha-D-ribose 1-diphosphate</name>
        <dbReference type="ChEBI" id="CHEBI:58017"/>
    </ligand>
</feature>
<feature type="binding site" evidence="6">
    <location>
        <begin position="82"/>
        <end position="85"/>
    </location>
    <ligand>
        <name>5-phospho-alpha-D-ribose 1-diphosphate</name>
        <dbReference type="ChEBI" id="CHEBI:58017"/>
    </ligand>
</feature>
<dbReference type="InterPro" id="IPR036320">
    <property type="entry name" value="Glycosyl_Trfase_fam3_N_dom_sf"/>
</dbReference>